<keyword evidence="2" id="KW-1003">Cell membrane</keyword>
<gene>
    <name evidence="7" type="ORF">H9Q80_11690</name>
</gene>
<sequence length="278" mass="32317">MQRFMDLYKEFTSFEGSLFKYSLSFSFLLALAPSLIIIVMLFKYNLLPIDIIINFIMSFQPYASSEETITTIIQFFLERQYNLVSFIITLCVSFYLASRIVFSFLLISASHEEVDVPKWAIRIKSIILFILFLAMLVGCVTVGTFLKEYLPLVSSGLMLLLFTMMYRALSFRKRNWSFGILGAIFTTLMILCLASLFITIINHFTSYQDVYGPLASLVTLLLAIYLISCIIYFGYCLNIVFEEDYGKEYRLPLKYDKFFALCTRITEMVEKRVIKKKK</sequence>
<feature type="transmembrane region" description="Helical" evidence="6">
    <location>
        <begin position="176"/>
        <end position="201"/>
    </location>
</feature>
<accession>A0A7G9GJF9</accession>
<reference evidence="7 8" key="1">
    <citation type="submission" date="2020-08" db="EMBL/GenBank/DDBJ databases">
        <authorList>
            <person name="Liu C."/>
            <person name="Sun Q."/>
        </authorList>
    </citation>
    <scope>NUCLEOTIDE SEQUENCE [LARGE SCALE GENOMIC DNA]</scope>
    <source>
        <strain evidence="7 8">NSJ-61</strain>
    </source>
</reference>
<evidence type="ECO:0000256" key="3">
    <source>
        <dbReference type="ARBA" id="ARBA00022692"/>
    </source>
</evidence>
<evidence type="ECO:0000256" key="5">
    <source>
        <dbReference type="ARBA" id="ARBA00023136"/>
    </source>
</evidence>
<evidence type="ECO:0000256" key="2">
    <source>
        <dbReference type="ARBA" id="ARBA00022475"/>
    </source>
</evidence>
<feature type="transmembrane region" description="Helical" evidence="6">
    <location>
        <begin position="83"/>
        <end position="106"/>
    </location>
</feature>
<dbReference type="Pfam" id="PF03631">
    <property type="entry name" value="Virul_fac_BrkB"/>
    <property type="match status" value="1"/>
</dbReference>
<evidence type="ECO:0000313" key="7">
    <source>
        <dbReference type="EMBL" id="QNM10941.1"/>
    </source>
</evidence>
<feature type="transmembrane region" description="Helical" evidence="6">
    <location>
        <begin position="213"/>
        <end position="241"/>
    </location>
</feature>
<evidence type="ECO:0000313" key="8">
    <source>
        <dbReference type="Proteomes" id="UP000515856"/>
    </source>
</evidence>
<protein>
    <submittedName>
        <fullName evidence="7">YihY/virulence factor BrkB family protein</fullName>
    </submittedName>
</protein>
<dbReference type="PIRSF" id="PIRSF035875">
    <property type="entry name" value="RNase_BN"/>
    <property type="match status" value="1"/>
</dbReference>
<feature type="transmembrane region" description="Helical" evidence="6">
    <location>
        <begin position="21"/>
        <end position="42"/>
    </location>
</feature>
<feature type="transmembrane region" description="Helical" evidence="6">
    <location>
        <begin position="126"/>
        <end position="146"/>
    </location>
</feature>
<dbReference type="GO" id="GO:0005886">
    <property type="term" value="C:plasma membrane"/>
    <property type="evidence" value="ECO:0007669"/>
    <property type="project" value="UniProtKB-SubCell"/>
</dbReference>
<organism evidence="7 8">
    <name type="scientific">[Eubacterium] hominis</name>
    <dbReference type="NCBI Taxonomy" id="2764325"/>
    <lineage>
        <taxon>Bacteria</taxon>
        <taxon>Bacillati</taxon>
        <taxon>Bacillota</taxon>
        <taxon>Erysipelotrichia</taxon>
        <taxon>Erysipelotrichales</taxon>
        <taxon>Erysipelotrichaceae</taxon>
        <taxon>Amedibacillus</taxon>
    </lineage>
</organism>
<proteinExistence type="predicted"/>
<dbReference type="PANTHER" id="PTHR30213:SF0">
    <property type="entry name" value="UPF0761 MEMBRANE PROTEIN YIHY"/>
    <property type="match status" value="1"/>
</dbReference>
<dbReference type="PANTHER" id="PTHR30213">
    <property type="entry name" value="INNER MEMBRANE PROTEIN YHJD"/>
    <property type="match status" value="1"/>
</dbReference>
<comment type="subcellular location">
    <subcellularLocation>
        <location evidence="1">Cell membrane</location>
        <topology evidence="1">Multi-pass membrane protein</topology>
    </subcellularLocation>
</comment>
<feature type="transmembrane region" description="Helical" evidence="6">
    <location>
        <begin position="152"/>
        <end position="169"/>
    </location>
</feature>
<evidence type="ECO:0000256" key="6">
    <source>
        <dbReference type="SAM" id="Phobius"/>
    </source>
</evidence>
<dbReference type="AlphaFoldDB" id="A0A7G9GJF9"/>
<name>A0A7G9GJF9_9FIRM</name>
<evidence type="ECO:0000256" key="4">
    <source>
        <dbReference type="ARBA" id="ARBA00022989"/>
    </source>
</evidence>
<dbReference type="Proteomes" id="UP000515856">
    <property type="component" value="Chromosome"/>
</dbReference>
<keyword evidence="5 6" id="KW-0472">Membrane</keyword>
<dbReference type="EMBL" id="CP060636">
    <property type="protein sequence ID" value="QNM10941.1"/>
    <property type="molecule type" value="Genomic_DNA"/>
</dbReference>
<dbReference type="RefSeq" id="WP_117453309.1">
    <property type="nucleotide sequence ID" value="NZ_CP060636.1"/>
</dbReference>
<keyword evidence="3 6" id="KW-0812">Transmembrane</keyword>
<dbReference type="InterPro" id="IPR017039">
    <property type="entry name" value="Virul_fac_BrkB"/>
</dbReference>
<keyword evidence="8" id="KW-1185">Reference proteome</keyword>
<dbReference type="KEGG" id="ehn:H9Q80_11690"/>
<evidence type="ECO:0000256" key="1">
    <source>
        <dbReference type="ARBA" id="ARBA00004651"/>
    </source>
</evidence>
<keyword evidence="4 6" id="KW-1133">Transmembrane helix</keyword>